<dbReference type="PANTHER" id="PTHR10720">
    <property type="entry name" value="HEME OXYGENASE"/>
    <property type="match status" value="1"/>
</dbReference>
<keyword evidence="4" id="KW-0812">Transmembrane</keyword>
<evidence type="ECO:0000256" key="3">
    <source>
        <dbReference type="ARBA" id="ARBA00023004"/>
    </source>
</evidence>
<keyword evidence="4" id="KW-0472">Membrane</keyword>
<dbReference type="Pfam" id="PF01126">
    <property type="entry name" value="Heme_oxygenase"/>
    <property type="match status" value="1"/>
</dbReference>
<dbReference type="InterPro" id="IPR016053">
    <property type="entry name" value="Haem_Oase-like"/>
</dbReference>
<dbReference type="Gene3D" id="1.20.910.10">
    <property type="entry name" value="Heme oxygenase-like"/>
    <property type="match status" value="1"/>
</dbReference>
<dbReference type="InterPro" id="IPR002051">
    <property type="entry name" value="Haem_Oase"/>
</dbReference>
<dbReference type="GO" id="GO:0004392">
    <property type="term" value="F:heme oxygenase (decyclizing) activity"/>
    <property type="evidence" value="ECO:0007669"/>
    <property type="project" value="InterPro"/>
</dbReference>
<evidence type="ECO:0000256" key="4">
    <source>
        <dbReference type="SAM" id="Phobius"/>
    </source>
</evidence>
<reference evidence="5" key="1">
    <citation type="submission" date="2021-12" db="EMBL/GenBank/DDBJ databases">
        <title>Convergent genome expansion in fungi linked to evolution of root-endophyte symbiosis.</title>
        <authorList>
            <consortium name="DOE Joint Genome Institute"/>
            <person name="Ke Y.-H."/>
            <person name="Bonito G."/>
            <person name="Liao H.-L."/>
            <person name="Looney B."/>
            <person name="Rojas-Flechas A."/>
            <person name="Nash J."/>
            <person name="Hameed K."/>
            <person name="Schadt C."/>
            <person name="Martin F."/>
            <person name="Crous P.W."/>
            <person name="Miettinen O."/>
            <person name="Magnuson J.K."/>
            <person name="Labbe J."/>
            <person name="Jacobson D."/>
            <person name="Doktycz M.J."/>
            <person name="Veneault-Fourrey C."/>
            <person name="Kuo A."/>
            <person name="Mondo S."/>
            <person name="Calhoun S."/>
            <person name="Riley R."/>
            <person name="Ohm R."/>
            <person name="LaButti K."/>
            <person name="Andreopoulos B."/>
            <person name="Pangilinan J."/>
            <person name="Nolan M."/>
            <person name="Tritt A."/>
            <person name="Clum A."/>
            <person name="Lipzen A."/>
            <person name="Daum C."/>
            <person name="Barry K."/>
            <person name="Grigoriev I.V."/>
            <person name="Vilgalys R."/>
        </authorList>
    </citation>
    <scope>NUCLEOTIDE SEQUENCE</scope>
    <source>
        <strain evidence="5">PMI_201</strain>
    </source>
</reference>
<evidence type="ECO:0000256" key="1">
    <source>
        <dbReference type="ARBA" id="ARBA00022617"/>
    </source>
</evidence>
<protein>
    <recommendedName>
        <fullName evidence="7">Heme-binding peroxidase</fullName>
    </recommendedName>
</protein>
<keyword evidence="4" id="KW-1133">Transmembrane helix</keyword>
<proteinExistence type="predicted"/>
<evidence type="ECO:0000256" key="2">
    <source>
        <dbReference type="ARBA" id="ARBA00022723"/>
    </source>
</evidence>
<dbReference type="EMBL" id="JAJTJA010000001">
    <property type="protein sequence ID" value="KAH8705263.1"/>
    <property type="molecule type" value="Genomic_DNA"/>
</dbReference>
<dbReference type="GeneID" id="70249910"/>
<keyword evidence="6" id="KW-1185">Reference proteome</keyword>
<keyword evidence="2" id="KW-0479">Metal-binding</keyword>
<accession>A0AAD4L3J8</accession>
<dbReference type="SUPFAM" id="SSF48613">
    <property type="entry name" value="Heme oxygenase-like"/>
    <property type="match status" value="1"/>
</dbReference>
<evidence type="ECO:0000313" key="6">
    <source>
        <dbReference type="Proteomes" id="UP001201262"/>
    </source>
</evidence>
<dbReference type="GO" id="GO:0046872">
    <property type="term" value="F:metal ion binding"/>
    <property type="evidence" value="ECO:0007669"/>
    <property type="project" value="UniProtKB-KW"/>
</dbReference>
<evidence type="ECO:0000313" key="5">
    <source>
        <dbReference type="EMBL" id="KAH8705263.1"/>
    </source>
</evidence>
<dbReference type="Proteomes" id="UP001201262">
    <property type="component" value="Unassembled WGS sequence"/>
</dbReference>
<dbReference type="GO" id="GO:0006788">
    <property type="term" value="P:heme oxidation"/>
    <property type="evidence" value="ECO:0007669"/>
    <property type="project" value="InterPro"/>
</dbReference>
<dbReference type="CDD" id="cd19165">
    <property type="entry name" value="HemeO"/>
    <property type="match status" value="1"/>
</dbReference>
<keyword evidence="1" id="KW-0349">Heme</keyword>
<evidence type="ECO:0008006" key="7">
    <source>
        <dbReference type="Google" id="ProtNLM"/>
    </source>
</evidence>
<keyword evidence="3" id="KW-0408">Iron</keyword>
<gene>
    <name evidence="5" type="ORF">BGW36DRAFT_421827</name>
</gene>
<comment type="caution">
    <text evidence="5">The sequence shown here is derived from an EMBL/GenBank/DDBJ whole genome shotgun (WGS) entry which is preliminary data.</text>
</comment>
<organism evidence="5 6">
    <name type="scientific">Talaromyces proteolyticus</name>
    <dbReference type="NCBI Taxonomy" id="1131652"/>
    <lineage>
        <taxon>Eukaryota</taxon>
        <taxon>Fungi</taxon>
        <taxon>Dikarya</taxon>
        <taxon>Ascomycota</taxon>
        <taxon>Pezizomycotina</taxon>
        <taxon>Eurotiomycetes</taxon>
        <taxon>Eurotiomycetidae</taxon>
        <taxon>Eurotiales</taxon>
        <taxon>Trichocomaceae</taxon>
        <taxon>Talaromyces</taxon>
        <taxon>Talaromyces sect. Bacilispori</taxon>
    </lineage>
</organism>
<dbReference type="PANTHER" id="PTHR10720:SF0">
    <property type="entry name" value="HEME OXYGENASE"/>
    <property type="match status" value="1"/>
</dbReference>
<sequence length="312" mass="35137">MSGRRCHVQDKRHHVSEDITFDLATELRAATRDLHNALNSTIIHRLPLGLPPVATSPQLYGLGISRFARLYNVLESEWAGYITSPQRNTAADTKYRAILDSAFMLEIARSRRLSSDLANLRAVWGEIDSPCNDAALRRAVDHISASIKAKPYVVLAYAWIMYMALFNGGRWIREQLVRAGPGFWFVASTSEKRLSSESVKQSCLSFWYFDGDEDGEDLKNLFKAKLTTASMCLTKKETEDVVVEAQALFQHILNIVLEIDTVAQSRHPQSLAIQRNSLSSFDPFLIMFVLIMGGFFGHYLGLQTSVTKIFNN</sequence>
<dbReference type="RefSeq" id="XP_046077884.1">
    <property type="nucleotide sequence ID" value="XM_046219623.1"/>
</dbReference>
<feature type="transmembrane region" description="Helical" evidence="4">
    <location>
        <begin position="284"/>
        <end position="302"/>
    </location>
</feature>
<dbReference type="AlphaFoldDB" id="A0AAD4L3J8"/>
<name>A0AAD4L3J8_9EURO</name>
<dbReference type="InterPro" id="IPR016084">
    <property type="entry name" value="Haem_Oase-like_multi-hlx"/>
</dbReference>